<dbReference type="OrthoDB" id="3524701at2759"/>
<keyword evidence="4" id="KW-1185">Reference proteome</keyword>
<proteinExistence type="predicted"/>
<protein>
    <recommendedName>
        <fullName evidence="5">Tr-type G domain-containing protein</fullName>
    </recommendedName>
</protein>
<sequence>MAAKTVSVLGDDGAGKKTLIGSLIYKCGLQLPQIEELEREGIRDFAKITTFYEKKGYDRGFYGPSGPFVVQESHSQVSDVVFWILDASDAASWASSAQKLSMSLSSGTLRPKEKLLVLVNKMDLVGWSQHVFEDLLRIFDAVDLKQDHIFVPISGLRGENILSPPDGHPWVNNVSISLSTSAAHISERPLMNQL</sequence>
<evidence type="ECO:0000256" key="2">
    <source>
        <dbReference type="ARBA" id="ARBA00023134"/>
    </source>
</evidence>
<dbReference type="InterPro" id="IPR027417">
    <property type="entry name" value="P-loop_NTPase"/>
</dbReference>
<evidence type="ECO:0008006" key="5">
    <source>
        <dbReference type="Google" id="ProtNLM"/>
    </source>
</evidence>
<dbReference type="GO" id="GO:0005525">
    <property type="term" value="F:GTP binding"/>
    <property type="evidence" value="ECO:0007669"/>
    <property type="project" value="UniProtKB-KW"/>
</dbReference>
<dbReference type="Gene3D" id="3.40.50.300">
    <property type="entry name" value="P-loop containing nucleotide triphosphate hydrolases"/>
    <property type="match status" value="1"/>
</dbReference>
<organism evidence="3 4">
    <name type="scientific">Stachybotrys chlorohalonatus (strain IBT 40285)</name>
    <dbReference type="NCBI Taxonomy" id="1283841"/>
    <lineage>
        <taxon>Eukaryota</taxon>
        <taxon>Fungi</taxon>
        <taxon>Dikarya</taxon>
        <taxon>Ascomycota</taxon>
        <taxon>Pezizomycotina</taxon>
        <taxon>Sordariomycetes</taxon>
        <taxon>Hypocreomycetidae</taxon>
        <taxon>Hypocreales</taxon>
        <taxon>Stachybotryaceae</taxon>
        <taxon>Stachybotrys</taxon>
    </lineage>
</organism>
<name>A0A084Q7Z3_STAC4</name>
<keyword evidence="1" id="KW-0547">Nucleotide-binding</keyword>
<dbReference type="SUPFAM" id="SSF52540">
    <property type="entry name" value="P-loop containing nucleoside triphosphate hydrolases"/>
    <property type="match status" value="1"/>
</dbReference>
<evidence type="ECO:0000313" key="4">
    <source>
        <dbReference type="Proteomes" id="UP000028524"/>
    </source>
</evidence>
<accession>A0A084Q7Z3</accession>
<gene>
    <name evidence="3" type="ORF">S40285_09259</name>
</gene>
<dbReference type="Proteomes" id="UP000028524">
    <property type="component" value="Unassembled WGS sequence"/>
</dbReference>
<keyword evidence="2" id="KW-0342">GTP-binding</keyword>
<dbReference type="AlphaFoldDB" id="A0A084Q7Z3"/>
<dbReference type="PANTHER" id="PTHR23115">
    <property type="entry name" value="TRANSLATION FACTOR"/>
    <property type="match status" value="1"/>
</dbReference>
<dbReference type="InterPro" id="IPR050100">
    <property type="entry name" value="TRAFAC_GTPase_members"/>
</dbReference>
<dbReference type="HOGENOM" id="CLU_122055_0_0_1"/>
<evidence type="ECO:0000256" key="1">
    <source>
        <dbReference type="ARBA" id="ARBA00022741"/>
    </source>
</evidence>
<dbReference type="InParanoid" id="A0A084Q7Z3"/>
<dbReference type="OMA" id="PMWRTLV"/>
<dbReference type="EMBL" id="KL661931">
    <property type="protein sequence ID" value="KFA60078.1"/>
    <property type="molecule type" value="Genomic_DNA"/>
</dbReference>
<dbReference type="STRING" id="1283841.A0A084Q7Z3"/>
<evidence type="ECO:0000313" key="3">
    <source>
        <dbReference type="EMBL" id="KFA60078.1"/>
    </source>
</evidence>
<reference evidence="3 4" key="1">
    <citation type="journal article" date="2014" name="BMC Genomics">
        <title>Comparative genome sequencing reveals chemotype-specific gene clusters in the toxigenic black mold Stachybotrys.</title>
        <authorList>
            <person name="Semeiks J."/>
            <person name="Borek D."/>
            <person name="Otwinowski Z."/>
            <person name="Grishin N.V."/>
        </authorList>
    </citation>
    <scope>NUCLEOTIDE SEQUENCE [LARGE SCALE GENOMIC DNA]</scope>
    <source>
        <strain evidence="3 4">IBT 40285</strain>
    </source>
</reference>